<comment type="caution">
    <text evidence="18">The sequence shown here is derived from an EMBL/GenBank/DDBJ whole genome shotgun (WGS) entry which is preliminary data.</text>
</comment>
<dbReference type="InterPro" id="IPR029060">
    <property type="entry name" value="PIN-like_dom_sf"/>
</dbReference>
<comment type="subunit">
    <text evidence="13">Largely monomeric, dimerizes on the Holliday junction and the first nick occurs upon dimerization at the junction.</text>
</comment>
<sequence length="723" mass="80779">MGVHELWSILEPVRESVPLYHLTGKTLAVDLSLWVCEAQFVKEMMGRVVKPHLRNLFFRVSALTQMGIKLIFVMEGEAPKMKAETMCKRSQLRCGPSKKAAPKTTKTGRSHFKAVLKECAGMLDCLGIPWVTAAGEAEAMCAYLDSLGLVDGCITNDGDSFLYGAQTVYKNFNMTTKDPQVDCYRMAEIQSELHLTRETLVAFAILLGCDYLPKGVPGVGKEQTLKLIKTLQGQTLLQKFTQWQSEGQDMQNPTVKKVTHCLVCHHPGSAKTHERSGCALCGSQHFCQPRDYDYSCPCAWHQTEQARQASSAEASIKRKTLASEWFPFKEIIDEFLVNKNRRIQNVATRKPNLLLMQNFALDKMEWPKSYTSEKVLVLMTYTEMMNRKCGRGNTTQIQPIRIFKPRVRSGIACFEVIWEKPDHYVYGDDHPEECQDTVRTVEEEALFQTAYPDLVDRFLKEREEAKENKLKPKKWNKTKDKESNIGPDDVSDLLSRMTIHSSSTDKAGTSGSDTIATADRKNAQELPSSFSEMDVDTEQVMEHTEKHQVSTEEDISNSKARGRGFKGHGRGGWVGRGGRGGRGMMMKGYGPLGRSRGRGRAGAMNGFGPGRRGMGRMRPYPDLRGPRGGMGGPMRMGPPPPPPPMHMRGPYPPMHRHGPLPPPPPGHPGFRGRPPHPRGRGMHPGPHRPFHPRGFHNGPASLPPPPLPGRGQRWPGPPGGRRF</sequence>
<evidence type="ECO:0000256" key="13">
    <source>
        <dbReference type="ARBA" id="ARBA00063132"/>
    </source>
</evidence>
<evidence type="ECO:0000259" key="16">
    <source>
        <dbReference type="SMART" id="SM00484"/>
    </source>
</evidence>
<keyword evidence="7" id="KW-0227">DNA damage</keyword>
<evidence type="ECO:0000256" key="7">
    <source>
        <dbReference type="ARBA" id="ARBA00022763"/>
    </source>
</evidence>
<feature type="compositionally biased region" description="Pro residues" evidence="15">
    <location>
        <begin position="636"/>
        <end position="667"/>
    </location>
</feature>
<dbReference type="PANTHER" id="PTHR11081">
    <property type="entry name" value="FLAP ENDONUCLEASE FAMILY MEMBER"/>
    <property type="match status" value="1"/>
</dbReference>
<dbReference type="SUPFAM" id="SSF47807">
    <property type="entry name" value="5' to 3' exonuclease, C-terminal subdomain"/>
    <property type="match status" value="1"/>
</dbReference>
<keyword evidence="6" id="KW-0255">Endonuclease</keyword>
<evidence type="ECO:0000313" key="19">
    <source>
        <dbReference type="Proteomes" id="UP001152803"/>
    </source>
</evidence>
<dbReference type="InterPro" id="IPR006084">
    <property type="entry name" value="XPG/Rad2"/>
</dbReference>
<keyword evidence="3" id="KW-0597">Phosphoprotein</keyword>
<protein>
    <recommendedName>
        <fullName evidence="14">Flap endonuclease GEN homolog 1</fullName>
    </recommendedName>
</protein>
<proteinExistence type="inferred from homology"/>
<dbReference type="InterPro" id="IPR036279">
    <property type="entry name" value="5-3_exonuclease_C_sf"/>
</dbReference>
<feature type="compositionally biased region" description="Basic residues" evidence="15">
    <location>
        <begin position="673"/>
        <end position="694"/>
    </location>
</feature>
<evidence type="ECO:0000259" key="17">
    <source>
        <dbReference type="SMART" id="SM00485"/>
    </source>
</evidence>
<dbReference type="OrthoDB" id="2959108at2759"/>
<evidence type="ECO:0000256" key="5">
    <source>
        <dbReference type="ARBA" id="ARBA00022723"/>
    </source>
</evidence>
<feature type="region of interest" description="Disordered" evidence="15">
    <location>
        <begin position="546"/>
        <end position="723"/>
    </location>
</feature>
<feature type="region of interest" description="Disordered" evidence="15">
    <location>
        <begin position="465"/>
        <end position="529"/>
    </location>
</feature>
<keyword evidence="5" id="KW-0479">Metal-binding</keyword>
<feature type="compositionally biased region" description="Basic residues" evidence="15">
    <location>
        <begin position="560"/>
        <end position="569"/>
    </location>
</feature>
<dbReference type="SMART" id="SM00279">
    <property type="entry name" value="HhH2"/>
    <property type="match status" value="1"/>
</dbReference>
<evidence type="ECO:0000256" key="11">
    <source>
        <dbReference type="ARBA" id="ARBA00023242"/>
    </source>
</evidence>
<dbReference type="InterPro" id="IPR006086">
    <property type="entry name" value="XPG-I_dom"/>
</dbReference>
<dbReference type="InterPro" id="IPR008918">
    <property type="entry name" value="HhH2"/>
</dbReference>
<dbReference type="FunFam" id="3.40.50.1010:FF:000024">
    <property type="entry name" value="flap endonuclease GEN homolog 1"/>
    <property type="match status" value="1"/>
</dbReference>
<keyword evidence="11" id="KW-0539">Nucleus</keyword>
<keyword evidence="10" id="KW-0234">DNA repair</keyword>
<comment type="subcellular location">
    <subcellularLocation>
        <location evidence="2">Nucleus</location>
    </subcellularLocation>
</comment>
<keyword evidence="8" id="KW-0378">Hydrolase</keyword>
<keyword evidence="9" id="KW-0460">Magnesium</keyword>
<comment type="similarity">
    <text evidence="12">Belongs to the XPG/RAD2 endonuclease family. GEN subfamily.</text>
</comment>
<feature type="compositionally biased region" description="Polar residues" evidence="15">
    <location>
        <begin position="498"/>
        <end position="515"/>
    </location>
</feature>
<evidence type="ECO:0000256" key="6">
    <source>
        <dbReference type="ARBA" id="ARBA00022759"/>
    </source>
</evidence>
<dbReference type="InterPro" id="IPR041012">
    <property type="entry name" value="GEN_chromo"/>
</dbReference>
<dbReference type="GO" id="GO:0005634">
    <property type="term" value="C:nucleus"/>
    <property type="evidence" value="ECO:0007669"/>
    <property type="project" value="UniProtKB-SubCell"/>
</dbReference>
<dbReference type="Proteomes" id="UP001152803">
    <property type="component" value="Unassembled WGS sequence"/>
</dbReference>
<evidence type="ECO:0000256" key="8">
    <source>
        <dbReference type="ARBA" id="ARBA00022801"/>
    </source>
</evidence>
<feature type="domain" description="XPG-I" evidence="16">
    <location>
        <begin position="124"/>
        <end position="195"/>
    </location>
</feature>
<feature type="compositionally biased region" description="Low complexity" evidence="15">
    <location>
        <begin position="584"/>
        <end position="594"/>
    </location>
</feature>
<name>A0A9Q1DLH7_CONCO</name>
<dbReference type="PRINTS" id="PR00853">
    <property type="entry name" value="XPGRADSUPER"/>
</dbReference>
<evidence type="ECO:0000256" key="15">
    <source>
        <dbReference type="SAM" id="MobiDB-lite"/>
    </source>
</evidence>
<evidence type="ECO:0000256" key="2">
    <source>
        <dbReference type="ARBA" id="ARBA00004123"/>
    </source>
</evidence>
<keyword evidence="4" id="KW-0540">Nuclease</keyword>
<evidence type="ECO:0000256" key="3">
    <source>
        <dbReference type="ARBA" id="ARBA00022553"/>
    </source>
</evidence>
<evidence type="ECO:0000256" key="10">
    <source>
        <dbReference type="ARBA" id="ARBA00023204"/>
    </source>
</evidence>
<dbReference type="GO" id="GO:0000400">
    <property type="term" value="F:four-way junction DNA binding"/>
    <property type="evidence" value="ECO:0007669"/>
    <property type="project" value="UniProtKB-ARBA"/>
</dbReference>
<dbReference type="FunFam" id="1.10.150.20:FF:000030">
    <property type="entry name" value="Flap endonuclease GEN-like 1"/>
    <property type="match status" value="1"/>
</dbReference>
<accession>A0A9Q1DLH7</accession>
<dbReference type="Pfam" id="PF00752">
    <property type="entry name" value="XPG_N"/>
    <property type="match status" value="1"/>
</dbReference>
<dbReference type="Pfam" id="PF18704">
    <property type="entry name" value="Chromo_2"/>
    <property type="match status" value="1"/>
</dbReference>
<dbReference type="Pfam" id="PF00867">
    <property type="entry name" value="XPG_I"/>
    <property type="match status" value="1"/>
</dbReference>
<dbReference type="GO" id="GO:0017108">
    <property type="term" value="F:5'-flap endonuclease activity"/>
    <property type="evidence" value="ECO:0007669"/>
    <property type="project" value="UniProtKB-ARBA"/>
</dbReference>
<dbReference type="AlphaFoldDB" id="A0A9Q1DLH7"/>
<dbReference type="SMART" id="SM00485">
    <property type="entry name" value="XPGN"/>
    <property type="match status" value="1"/>
</dbReference>
<dbReference type="SMART" id="SM00484">
    <property type="entry name" value="XPGI"/>
    <property type="match status" value="1"/>
</dbReference>
<evidence type="ECO:0000313" key="18">
    <source>
        <dbReference type="EMBL" id="KAJ8274737.1"/>
    </source>
</evidence>
<dbReference type="Gene3D" id="1.10.150.20">
    <property type="entry name" value="5' to 3' exonuclease, C-terminal subdomain"/>
    <property type="match status" value="1"/>
</dbReference>
<evidence type="ECO:0000256" key="1">
    <source>
        <dbReference type="ARBA" id="ARBA00001946"/>
    </source>
</evidence>
<dbReference type="CDD" id="cd09869">
    <property type="entry name" value="PIN_GEN1"/>
    <property type="match status" value="1"/>
</dbReference>
<evidence type="ECO:0000256" key="9">
    <source>
        <dbReference type="ARBA" id="ARBA00022842"/>
    </source>
</evidence>
<dbReference type="Gene3D" id="3.40.50.1010">
    <property type="entry name" value="5'-nuclease"/>
    <property type="match status" value="1"/>
</dbReference>
<dbReference type="SUPFAM" id="SSF88723">
    <property type="entry name" value="PIN domain-like"/>
    <property type="match status" value="1"/>
</dbReference>
<dbReference type="EMBL" id="JAFJMO010000006">
    <property type="protein sequence ID" value="KAJ8274737.1"/>
    <property type="molecule type" value="Genomic_DNA"/>
</dbReference>
<comment type="cofactor">
    <cofactor evidence="1">
        <name>Mg(2+)</name>
        <dbReference type="ChEBI" id="CHEBI:18420"/>
    </cofactor>
</comment>
<evidence type="ECO:0000256" key="14">
    <source>
        <dbReference type="ARBA" id="ARBA00070188"/>
    </source>
</evidence>
<evidence type="ECO:0000256" key="12">
    <source>
        <dbReference type="ARBA" id="ARBA00038112"/>
    </source>
</evidence>
<dbReference type="GO" id="GO:0008821">
    <property type="term" value="F:crossover junction DNA endonuclease activity"/>
    <property type="evidence" value="ECO:0007669"/>
    <property type="project" value="UniProtKB-ARBA"/>
</dbReference>
<evidence type="ECO:0000256" key="4">
    <source>
        <dbReference type="ARBA" id="ARBA00022722"/>
    </source>
</evidence>
<feature type="compositionally biased region" description="Gly residues" evidence="15">
    <location>
        <begin position="570"/>
        <end position="583"/>
    </location>
</feature>
<keyword evidence="19" id="KW-1185">Reference proteome</keyword>
<feature type="domain" description="XPG N-terminal" evidence="17">
    <location>
        <begin position="1"/>
        <end position="96"/>
    </location>
</feature>
<dbReference type="GO" id="GO:0006281">
    <property type="term" value="P:DNA repair"/>
    <property type="evidence" value="ECO:0007669"/>
    <property type="project" value="UniProtKB-KW"/>
</dbReference>
<organism evidence="18 19">
    <name type="scientific">Conger conger</name>
    <name type="common">Conger eel</name>
    <name type="synonym">Muraena conger</name>
    <dbReference type="NCBI Taxonomy" id="82655"/>
    <lineage>
        <taxon>Eukaryota</taxon>
        <taxon>Metazoa</taxon>
        <taxon>Chordata</taxon>
        <taxon>Craniata</taxon>
        <taxon>Vertebrata</taxon>
        <taxon>Euteleostomi</taxon>
        <taxon>Actinopterygii</taxon>
        <taxon>Neopterygii</taxon>
        <taxon>Teleostei</taxon>
        <taxon>Anguilliformes</taxon>
        <taxon>Congridae</taxon>
        <taxon>Conger</taxon>
    </lineage>
</organism>
<dbReference type="InterPro" id="IPR006085">
    <property type="entry name" value="XPG_DNA_repair_N"/>
</dbReference>
<dbReference type="PANTHER" id="PTHR11081:SF70">
    <property type="entry name" value="FLAP ENDONUCLEASE GEN HOMOLOG 1"/>
    <property type="match status" value="1"/>
</dbReference>
<dbReference type="GO" id="GO:0046872">
    <property type="term" value="F:metal ion binding"/>
    <property type="evidence" value="ECO:0007669"/>
    <property type="project" value="UniProtKB-KW"/>
</dbReference>
<reference evidence="18" key="1">
    <citation type="journal article" date="2023" name="Science">
        <title>Genome structures resolve the early diversification of teleost fishes.</title>
        <authorList>
            <person name="Parey E."/>
            <person name="Louis A."/>
            <person name="Montfort J."/>
            <person name="Bouchez O."/>
            <person name="Roques C."/>
            <person name="Iampietro C."/>
            <person name="Lluch J."/>
            <person name="Castinel A."/>
            <person name="Donnadieu C."/>
            <person name="Desvignes T."/>
            <person name="Floi Bucao C."/>
            <person name="Jouanno E."/>
            <person name="Wen M."/>
            <person name="Mejri S."/>
            <person name="Dirks R."/>
            <person name="Jansen H."/>
            <person name="Henkel C."/>
            <person name="Chen W.J."/>
            <person name="Zahm M."/>
            <person name="Cabau C."/>
            <person name="Klopp C."/>
            <person name="Thompson A.W."/>
            <person name="Robinson-Rechavi M."/>
            <person name="Braasch I."/>
            <person name="Lecointre G."/>
            <person name="Bobe J."/>
            <person name="Postlethwait J.H."/>
            <person name="Berthelot C."/>
            <person name="Roest Crollius H."/>
            <person name="Guiguen Y."/>
        </authorList>
    </citation>
    <scope>NUCLEOTIDE SEQUENCE</scope>
    <source>
        <strain evidence="18">Concon-B</strain>
    </source>
</reference>
<gene>
    <name evidence="18" type="ORF">COCON_G00093620</name>
</gene>